<dbReference type="PROSITE" id="PS01175">
    <property type="entry name" value="RIBONUCLEASE_II"/>
    <property type="match status" value="1"/>
</dbReference>
<sequence length="951" mass="106039">MRFGDKAVAFMAEDGDKNKGRRRQNRRLKQSSLQNNPAKAPAEVTGGATSNFFPLPLSPPSSPSYSEPPSPNISCRGYFAPHLSEKSVKAAVEKGNAFKATFRVNAYNPQEAYCTINGVPVDVLIDGKREQNRAVEGDLVAIALDPVSDWANLRGANPNLSLQTTPAIDSCSAGGGSNFSLRESFDAVFEHGDADRALCWISAMKTHPLKRPTGRVLAILKRSPKRQAVTGYLSMEPSPLDGELLAMKWIQLIPRDARFPQMSVSVRNLPDSVRERVKSGDLAVKRELVGAEMFEWRKKTIYPQARITDVFGRGGEIEPQIAAILFENLISTAEFSQKSLSCLPPKPWKMAEDELKRRRDLRKVCSFTIDPPRAFDLDDALSVEIVSDEILRIGVHIADVSYFVLPDTDLDREAQCRSTSVYILQRRSPLLPPELSEELCSLLPGEDRLTFSIIWDMSSSGEIIRRWIGRSIINSCCKLSYDLVQDVIDKSFNVDELGLSTGIETCGGFSLKDVAECLRNLYEISKQLREIRFNDGALQLRDIKPTILFDESGAPVDCMVKERMESSCLVEEFMLLANRSVAEVIFRAFPDCAVLIRHPGPLARKLRDFGTFWNKRGFKLDTSSSGQFRISLSKIMEEIKDDPVLCEILTFFAIKTMQSAAYFCTGDLVGGEDECSHYALSVPYYTHFTSPIRRYPDIIVHRILRAALHAEMLYLKQSEGGLETPEAGFENTCFTGLHFDKQAAESKFGRETLSVSASKFKLLQGDTLREVVAHCNERKLAGRHAGEAGAKLCIWALLKEKEILVTEARVLSLGPRFMSVYINKFAVERRINYSDAECLSIEWLEVTGKLVIDLNRSEFLWRRVENFCPLKDVVLLTEPTASDLDEEDGETVTFGALCANSGLSEKSKLETVVFPLVLESFSSIPVALHAIGGDDGPLDIGVRLYVSSYFT</sequence>
<feature type="compositionally biased region" description="Basic residues" evidence="6">
    <location>
        <begin position="19"/>
        <end position="29"/>
    </location>
</feature>
<evidence type="ECO:0000256" key="2">
    <source>
        <dbReference type="ARBA" id="ARBA00022723"/>
    </source>
</evidence>
<comment type="cofactor">
    <cofactor evidence="5">
        <name>Mg(2+)</name>
        <dbReference type="ChEBI" id="CHEBI:18420"/>
    </cofactor>
    <cofactor evidence="5">
        <name>Mn(2+)</name>
        <dbReference type="ChEBI" id="CHEBI:29035"/>
    </cofactor>
</comment>
<dbReference type="SMART" id="SM00955">
    <property type="entry name" value="RNB"/>
    <property type="match status" value="1"/>
</dbReference>
<dbReference type="GO" id="GO:0046872">
    <property type="term" value="F:metal ion binding"/>
    <property type="evidence" value="ECO:0007669"/>
    <property type="project" value="UniProtKB-KW"/>
</dbReference>
<keyword evidence="2 5" id="KW-0479">Metal-binding</keyword>
<comment type="subcellular location">
    <subcellularLocation>
        <location evidence="5">Cytoplasm</location>
    </subcellularLocation>
    <subcellularLocation>
        <location evidence="5">Cytoplasm</location>
        <location evidence="5">P-body</location>
    </subcellularLocation>
</comment>
<comment type="similarity">
    <text evidence="5">Belongs to the RNR ribonuclease family. DIS3L2 subfamily.</text>
</comment>
<evidence type="ECO:0000256" key="1">
    <source>
        <dbReference type="ARBA" id="ARBA00022490"/>
    </source>
</evidence>
<dbReference type="EMBL" id="JBBWWQ010000005">
    <property type="protein sequence ID" value="KAK8947317.1"/>
    <property type="molecule type" value="Genomic_DNA"/>
</dbReference>
<dbReference type="InterPro" id="IPR012340">
    <property type="entry name" value="NA-bd_OB-fold"/>
</dbReference>
<dbReference type="Gene3D" id="2.40.50.700">
    <property type="match status" value="1"/>
</dbReference>
<keyword evidence="5" id="KW-0269">Exonuclease</keyword>
<proteinExistence type="inferred from homology"/>
<evidence type="ECO:0000256" key="3">
    <source>
        <dbReference type="ARBA" id="ARBA00022842"/>
    </source>
</evidence>
<evidence type="ECO:0000256" key="6">
    <source>
        <dbReference type="SAM" id="MobiDB-lite"/>
    </source>
</evidence>
<feature type="site" description="Important for catalytic activity" evidence="5">
    <location>
        <position position="378"/>
    </location>
</feature>
<keyword evidence="5" id="KW-0378">Hydrolase</keyword>
<dbReference type="GO" id="GO:0000956">
    <property type="term" value="P:nuclear-transcribed mRNA catabolic process"/>
    <property type="evidence" value="ECO:0007669"/>
    <property type="project" value="UniProtKB-UniRule"/>
</dbReference>
<dbReference type="Pfam" id="PF00773">
    <property type="entry name" value="RNB"/>
    <property type="match status" value="1"/>
</dbReference>
<dbReference type="Pfam" id="PF17849">
    <property type="entry name" value="OB_Dis3"/>
    <property type="match status" value="1"/>
</dbReference>
<evidence type="ECO:0000313" key="9">
    <source>
        <dbReference type="Proteomes" id="UP001418222"/>
    </source>
</evidence>
<feature type="binding site" evidence="5">
    <location>
        <position position="379"/>
    </location>
    <ligand>
        <name>Mg(2+)</name>
        <dbReference type="ChEBI" id="CHEBI:18420"/>
    </ligand>
</feature>
<accession>A0AAP0BQH2</accession>
<evidence type="ECO:0000313" key="8">
    <source>
        <dbReference type="EMBL" id="KAK8947317.1"/>
    </source>
</evidence>
<dbReference type="HAMAP" id="MF_03045">
    <property type="entry name" value="DIS3L2"/>
    <property type="match status" value="1"/>
</dbReference>
<gene>
    <name evidence="8" type="ORF">KSP39_PZI006892</name>
</gene>
<dbReference type="InterPro" id="IPR028591">
    <property type="entry name" value="DIS3L2"/>
</dbReference>
<dbReference type="PANTHER" id="PTHR23355:SF9">
    <property type="entry name" value="DIS3-LIKE EXONUCLEASE 2"/>
    <property type="match status" value="1"/>
</dbReference>
<dbReference type="Proteomes" id="UP001418222">
    <property type="component" value="Unassembled WGS sequence"/>
</dbReference>
<keyword evidence="9" id="KW-1185">Reference proteome</keyword>
<evidence type="ECO:0000256" key="5">
    <source>
        <dbReference type="HAMAP-Rule" id="MF_03045"/>
    </source>
</evidence>
<organism evidence="8 9">
    <name type="scientific">Platanthera zijinensis</name>
    <dbReference type="NCBI Taxonomy" id="2320716"/>
    <lineage>
        <taxon>Eukaryota</taxon>
        <taxon>Viridiplantae</taxon>
        <taxon>Streptophyta</taxon>
        <taxon>Embryophyta</taxon>
        <taxon>Tracheophyta</taxon>
        <taxon>Spermatophyta</taxon>
        <taxon>Magnoliopsida</taxon>
        <taxon>Liliopsida</taxon>
        <taxon>Asparagales</taxon>
        <taxon>Orchidaceae</taxon>
        <taxon>Orchidoideae</taxon>
        <taxon>Orchideae</taxon>
        <taxon>Orchidinae</taxon>
        <taxon>Platanthera</taxon>
    </lineage>
</organism>
<dbReference type="InterPro" id="IPR050180">
    <property type="entry name" value="RNR_Ribonuclease"/>
</dbReference>
<keyword evidence="5" id="KW-0464">Manganese</keyword>
<name>A0AAP0BQH2_9ASPA</name>
<feature type="compositionally biased region" description="Pro residues" evidence="6">
    <location>
        <begin position="56"/>
        <end position="69"/>
    </location>
</feature>
<reference evidence="8 9" key="1">
    <citation type="journal article" date="2022" name="Nat. Plants">
        <title>Genomes of leafy and leafless Platanthera orchids illuminate the evolution of mycoheterotrophy.</title>
        <authorList>
            <person name="Li M.H."/>
            <person name="Liu K.W."/>
            <person name="Li Z."/>
            <person name="Lu H.C."/>
            <person name="Ye Q.L."/>
            <person name="Zhang D."/>
            <person name="Wang J.Y."/>
            <person name="Li Y.F."/>
            <person name="Zhong Z.M."/>
            <person name="Liu X."/>
            <person name="Yu X."/>
            <person name="Liu D.K."/>
            <person name="Tu X.D."/>
            <person name="Liu B."/>
            <person name="Hao Y."/>
            <person name="Liao X.Y."/>
            <person name="Jiang Y.T."/>
            <person name="Sun W.H."/>
            <person name="Chen J."/>
            <person name="Chen Y.Q."/>
            <person name="Ai Y."/>
            <person name="Zhai J.W."/>
            <person name="Wu S.S."/>
            <person name="Zhou Z."/>
            <person name="Hsiao Y.Y."/>
            <person name="Wu W.L."/>
            <person name="Chen Y.Y."/>
            <person name="Lin Y.F."/>
            <person name="Hsu J.L."/>
            <person name="Li C.Y."/>
            <person name="Wang Z.W."/>
            <person name="Zhao X."/>
            <person name="Zhong W.Y."/>
            <person name="Ma X.K."/>
            <person name="Ma L."/>
            <person name="Huang J."/>
            <person name="Chen G.Z."/>
            <person name="Huang M.Z."/>
            <person name="Huang L."/>
            <person name="Peng D.H."/>
            <person name="Luo Y.B."/>
            <person name="Zou S.Q."/>
            <person name="Chen S.P."/>
            <person name="Lan S."/>
            <person name="Tsai W.C."/>
            <person name="Van de Peer Y."/>
            <person name="Liu Z.J."/>
        </authorList>
    </citation>
    <scope>NUCLEOTIDE SEQUENCE [LARGE SCALE GENOMIC DNA]</scope>
    <source>
        <strain evidence="8">Lor287</strain>
    </source>
</reference>
<feature type="domain" description="RNB" evidence="7">
    <location>
        <begin position="358"/>
        <end position="710"/>
    </location>
</feature>
<dbReference type="GO" id="GO:0003723">
    <property type="term" value="F:RNA binding"/>
    <property type="evidence" value="ECO:0007669"/>
    <property type="project" value="UniProtKB-KW"/>
</dbReference>
<dbReference type="GO" id="GO:0000932">
    <property type="term" value="C:P-body"/>
    <property type="evidence" value="ECO:0007669"/>
    <property type="project" value="UniProtKB-SubCell"/>
</dbReference>
<comment type="caution">
    <text evidence="8">The sequence shown here is derived from an EMBL/GenBank/DDBJ whole genome shotgun (WGS) entry which is preliminary data.</text>
</comment>
<protein>
    <recommendedName>
        <fullName evidence="5">DIS3-like exonuclease 2</fullName>
        <ecNumber evidence="5">3.1.13.-</ecNumber>
    </recommendedName>
</protein>
<dbReference type="InterPro" id="IPR022966">
    <property type="entry name" value="RNase_II/R_CS"/>
</dbReference>
<evidence type="ECO:0000259" key="7">
    <source>
        <dbReference type="SMART" id="SM00955"/>
    </source>
</evidence>
<keyword evidence="5" id="KW-0540">Nuclease</keyword>
<dbReference type="InterPro" id="IPR041505">
    <property type="entry name" value="Dis3_CSD2"/>
</dbReference>
<dbReference type="AlphaFoldDB" id="A0AAP0BQH2"/>
<evidence type="ECO:0000256" key="4">
    <source>
        <dbReference type="ARBA" id="ARBA00022884"/>
    </source>
</evidence>
<feature type="region of interest" description="Disordered" evidence="6">
    <location>
        <begin position="1"/>
        <end position="69"/>
    </location>
</feature>
<dbReference type="PANTHER" id="PTHR23355">
    <property type="entry name" value="RIBONUCLEASE"/>
    <property type="match status" value="1"/>
</dbReference>
<dbReference type="GO" id="GO:0000175">
    <property type="term" value="F:3'-5'-RNA exonuclease activity"/>
    <property type="evidence" value="ECO:0007669"/>
    <property type="project" value="UniProtKB-UniRule"/>
</dbReference>
<dbReference type="GO" id="GO:1990074">
    <property type="term" value="P:polyuridylation-dependent mRNA catabolic process"/>
    <property type="evidence" value="ECO:0007669"/>
    <property type="project" value="UniProtKB-UniRule"/>
</dbReference>
<dbReference type="EC" id="3.1.13.-" evidence="5"/>
<feature type="binding site" evidence="5">
    <location>
        <position position="370"/>
    </location>
    <ligand>
        <name>Mg(2+)</name>
        <dbReference type="ChEBI" id="CHEBI:18420"/>
    </ligand>
</feature>
<dbReference type="SUPFAM" id="SSF50249">
    <property type="entry name" value="Nucleic acid-binding proteins"/>
    <property type="match status" value="2"/>
</dbReference>
<keyword evidence="1 5" id="KW-0963">Cytoplasm</keyword>
<dbReference type="Gene3D" id="2.40.50.690">
    <property type="match status" value="1"/>
</dbReference>
<dbReference type="InterPro" id="IPR001900">
    <property type="entry name" value="RNase_II/R"/>
</dbReference>
<keyword evidence="4 5" id="KW-0694">RNA-binding</keyword>
<keyword evidence="3 5" id="KW-0460">Magnesium</keyword>
<comment type="function">
    <text evidence="5">3'-5'-exoribonuclease that specifically recognizes RNAs polyuridylated at their 3' end and mediates their degradation. Component of an exosome-independent RNA degradation pathway that mediates degradation of cytoplasmic mRNAs that have been deadenylated and subsequently uridylated at their 3'.</text>
</comment>